<proteinExistence type="predicted"/>
<dbReference type="RefSeq" id="WP_382383582.1">
    <property type="nucleotide sequence ID" value="NZ_JBHMEZ010000012.1"/>
</dbReference>
<reference evidence="2 3" key="1">
    <citation type="submission" date="2024-09" db="EMBL/GenBank/DDBJ databases">
        <authorList>
            <person name="Sun Q."/>
            <person name="Mori K."/>
        </authorList>
    </citation>
    <scope>NUCLEOTIDE SEQUENCE [LARGE SCALE GENOMIC DNA]</scope>
    <source>
        <strain evidence="2 3">CECT 8286</strain>
    </source>
</reference>
<gene>
    <name evidence="2" type="ORF">ACFFVB_13700</name>
</gene>
<sequence length="221" mass="25605">MKIGLLAIVFLASLIIGFLNLENKKKSDVLKKKMQDRINITKRINAINQSTYNKHKISKLLITLLEEFQLHNDVQPVLTETELVKIEKQLDLTLPLSYKLFLKYFGYGGNWIYANSIGSIRDRSFLSDYRNELDEKIELDNKKIKVDSLLCLMPEDSNGGAWCWLTTEDTKDGEWPLAYYSLSNKKLNYKVQNFTEWLQILINSKGEVIRELDFDDELGSG</sequence>
<comment type="caution">
    <text evidence="2">The sequence shown here is derived from an EMBL/GenBank/DDBJ whole genome shotgun (WGS) entry which is preliminary data.</text>
</comment>
<dbReference type="InterPro" id="IPR018958">
    <property type="entry name" value="Knr4/Smi1-like_dom"/>
</dbReference>
<accession>A0ABV5F3W4</accession>
<protein>
    <submittedName>
        <fullName evidence="2">SMI1/KNR4 family protein</fullName>
    </submittedName>
</protein>
<evidence type="ECO:0000259" key="1">
    <source>
        <dbReference type="SMART" id="SM00860"/>
    </source>
</evidence>
<dbReference type="Pfam" id="PF14568">
    <property type="entry name" value="SUKH_6"/>
    <property type="match status" value="1"/>
</dbReference>
<evidence type="ECO:0000313" key="3">
    <source>
        <dbReference type="Proteomes" id="UP001589605"/>
    </source>
</evidence>
<dbReference type="Gene3D" id="3.40.1580.10">
    <property type="entry name" value="SMI1/KNR4-like"/>
    <property type="match status" value="1"/>
</dbReference>
<dbReference type="SUPFAM" id="SSF160631">
    <property type="entry name" value="SMI1/KNR4-like"/>
    <property type="match status" value="1"/>
</dbReference>
<evidence type="ECO:0000313" key="2">
    <source>
        <dbReference type="EMBL" id="MFB9054138.1"/>
    </source>
</evidence>
<dbReference type="InterPro" id="IPR037883">
    <property type="entry name" value="Knr4/Smi1-like_sf"/>
</dbReference>
<keyword evidence="3" id="KW-1185">Reference proteome</keyword>
<dbReference type="EMBL" id="JBHMEZ010000012">
    <property type="protein sequence ID" value="MFB9054138.1"/>
    <property type="molecule type" value="Genomic_DNA"/>
</dbReference>
<dbReference type="SMART" id="SM00860">
    <property type="entry name" value="SMI1_KNR4"/>
    <property type="match status" value="1"/>
</dbReference>
<name>A0ABV5F3W4_9FLAO</name>
<organism evidence="2 3">
    <name type="scientific">Formosa undariae</name>
    <dbReference type="NCBI Taxonomy" id="1325436"/>
    <lineage>
        <taxon>Bacteria</taxon>
        <taxon>Pseudomonadati</taxon>
        <taxon>Bacteroidota</taxon>
        <taxon>Flavobacteriia</taxon>
        <taxon>Flavobacteriales</taxon>
        <taxon>Flavobacteriaceae</taxon>
        <taxon>Formosa</taxon>
    </lineage>
</organism>
<dbReference type="Proteomes" id="UP001589605">
    <property type="component" value="Unassembled WGS sequence"/>
</dbReference>
<feature type="domain" description="Knr4/Smi1-like" evidence="1">
    <location>
        <begin position="77"/>
        <end position="200"/>
    </location>
</feature>